<evidence type="ECO:0000259" key="1">
    <source>
        <dbReference type="Pfam" id="PF02617"/>
    </source>
</evidence>
<dbReference type="Gene3D" id="3.30.1390.10">
    <property type="match status" value="1"/>
</dbReference>
<dbReference type="Pfam" id="PF02617">
    <property type="entry name" value="ClpS"/>
    <property type="match status" value="1"/>
</dbReference>
<name>A0A200PSG0_MACCD</name>
<dbReference type="OrthoDB" id="2015242at2759"/>
<accession>A0A200PSG0</accession>
<comment type="caution">
    <text evidence="2">The sequence shown here is derived from an EMBL/GenBank/DDBJ whole genome shotgun (WGS) entry which is preliminary data.</text>
</comment>
<dbReference type="PANTHER" id="PTHR33473">
    <property type="entry name" value="ATP-DEPENDENT CLP PROTEASE ADAPTER PROTEIN CLPS1, CHLOROPLASTIC"/>
    <property type="match status" value="1"/>
</dbReference>
<dbReference type="GO" id="GO:0030163">
    <property type="term" value="P:protein catabolic process"/>
    <property type="evidence" value="ECO:0007669"/>
    <property type="project" value="InterPro"/>
</dbReference>
<protein>
    <submittedName>
        <fullName evidence="2">Adaptor protein ClpS</fullName>
    </submittedName>
</protein>
<evidence type="ECO:0000313" key="2">
    <source>
        <dbReference type="EMBL" id="OVA01132.1"/>
    </source>
</evidence>
<sequence>MEMAVCSSLTAFSFTKPPQFSLLLASKHSSLKFFTVLKKPLKTLAVSMHMETNSFGFPSKGGAGILERPNFELPQFDPTPQPQEGGDMGWLKYKRGVGYGDSYRVLLIDDKRHTEKLVASVLPKVVPVVTTDDARNLFQESQLNGVAVVIVAVKEHAEFYVEMMTHGGLCAAIEPDSDTM</sequence>
<reference evidence="2 3" key="1">
    <citation type="journal article" date="2017" name="Mol. Plant">
        <title>The Genome of Medicinal Plant Macleaya cordata Provides New Insights into Benzylisoquinoline Alkaloids Metabolism.</title>
        <authorList>
            <person name="Liu X."/>
            <person name="Liu Y."/>
            <person name="Huang P."/>
            <person name="Ma Y."/>
            <person name="Qing Z."/>
            <person name="Tang Q."/>
            <person name="Cao H."/>
            <person name="Cheng P."/>
            <person name="Zheng Y."/>
            <person name="Yuan Z."/>
            <person name="Zhou Y."/>
            <person name="Liu J."/>
            <person name="Tang Z."/>
            <person name="Zhuo Y."/>
            <person name="Zhang Y."/>
            <person name="Yu L."/>
            <person name="Huang J."/>
            <person name="Yang P."/>
            <person name="Peng Q."/>
            <person name="Zhang J."/>
            <person name="Jiang W."/>
            <person name="Zhang Z."/>
            <person name="Lin K."/>
            <person name="Ro D.K."/>
            <person name="Chen X."/>
            <person name="Xiong X."/>
            <person name="Shang Y."/>
            <person name="Huang S."/>
            <person name="Zeng J."/>
        </authorList>
    </citation>
    <scope>NUCLEOTIDE SEQUENCE [LARGE SCALE GENOMIC DNA]</scope>
    <source>
        <strain evidence="3">cv. BLH2017</strain>
        <tissue evidence="2">Root</tissue>
    </source>
</reference>
<dbReference type="AlphaFoldDB" id="A0A200PSG0"/>
<keyword evidence="3" id="KW-1185">Reference proteome</keyword>
<dbReference type="OMA" id="KHERFTG"/>
<evidence type="ECO:0000313" key="3">
    <source>
        <dbReference type="Proteomes" id="UP000195402"/>
    </source>
</evidence>
<dbReference type="InterPro" id="IPR003769">
    <property type="entry name" value="ClpS_core"/>
</dbReference>
<dbReference type="Proteomes" id="UP000195402">
    <property type="component" value="Unassembled WGS sequence"/>
</dbReference>
<dbReference type="GO" id="GO:0006508">
    <property type="term" value="P:proteolysis"/>
    <property type="evidence" value="ECO:0007669"/>
    <property type="project" value="InterPro"/>
</dbReference>
<dbReference type="EMBL" id="MVGT01004182">
    <property type="protein sequence ID" value="OVA01132.1"/>
    <property type="molecule type" value="Genomic_DNA"/>
</dbReference>
<organism evidence="2 3">
    <name type="scientific">Macleaya cordata</name>
    <name type="common">Five-seeded plume-poppy</name>
    <name type="synonym">Bocconia cordata</name>
    <dbReference type="NCBI Taxonomy" id="56857"/>
    <lineage>
        <taxon>Eukaryota</taxon>
        <taxon>Viridiplantae</taxon>
        <taxon>Streptophyta</taxon>
        <taxon>Embryophyta</taxon>
        <taxon>Tracheophyta</taxon>
        <taxon>Spermatophyta</taxon>
        <taxon>Magnoliopsida</taxon>
        <taxon>Ranunculales</taxon>
        <taxon>Papaveraceae</taxon>
        <taxon>Papaveroideae</taxon>
        <taxon>Macleaya</taxon>
    </lineage>
</organism>
<dbReference type="SUPFAM" id="SSF54736">
    <property type="entry name" value="ClpS-like"/>
    <property type="match status" value="1"/>
</dbReference>
<feature type="domain" description="Adaptor protein ClpS core" evidence="1">
    <location>
        <begin position="101"/>
        <end position="165"/>
    </location>
</feature>
<proteinExistence type="predicted"/>
<dbReference type="InterPro" id="IPR014719">
    <property type="entry name" value="Ribosomal_bL12_C/ClpS-like"/>
</dbReference>
<gene>
    <name evidence="2" type="ORF">BVC80_8819g10</name>
</gene>
<dbReference type="PANTHER" id="PTHR33473:SF13">
    <property type="entry name" value="ATP-DEPENDENT CLP PROTEASE ADAPTER PROTEIN CLPS2, CHLOROPLASTIC"/>
    <property type="match status" value="1"/>
</dbReference>
<dbReference type="InParanoid" id="A0A200PSG0"/>
<dbReference type="InterPro" id="IPR022935">
    <property type="entry name" value="ClpS"/>
</dbReference>